<dbReference type="InterPro" id="IPR057596">
    <property type="entry name" value="RDRP_core"/>
</dbReference>
<dbReference type="GO" id="GO:0031380">
    <property type="term" value="C:nuclear RNA-directed RNA polymerase complex"/>
    <property type="evidence" value="ECO:0007669"/>
    <property type="project" value="TreeGrafter"/>
</dbReference>
<keyword evidence="5" id="KW-1185">Reference proteome</keyword>
<dbReference type="AlphaFoldDB" id="A0A316UHR3"/>
<evidence type="ECO:0000313" key="5">
    <source>
        <dbReference type="Proteomes" id="UP000245884"/>
    </source>
</evidence>
<keyword evidence="1" id="KW-0694">RNA-binding</keyword>
<evidence type="ECO:0000256" key="2">
    <source>
        <dbReference type="SAM" id="MobiDB-lite"/>
    </source>
</evidence>
<organism evidence="4 5">
    <name type="scientific">Jaminaea rosea</name>
    <dbReference type="NCBI Taxonomy" id="1569628"/>
    <lineage>
        <taxon>Eukaryota</taxon>
        <taxon>Fungi</taxon>
        <taxon>Dikarya</taxon>
        <taxon>Basidiomycota</taxon>
        <taxon>Ustilaginomycotina</taxon>
        <taxon>Exobasidiomycetes</taxon>
        <taxon>Microstromatales</taxon>
        <taxon>Microstromatales incertae sedis</taxon>
        <taxon>Jaminaea</taxon>
    </lineage>
</organism>
<keyword evidence="1" id="KW-0808">Transferase</keyword>
<gene>
    <name evidence="4" type="ORF">BDZ90DRAFT_97574</name>
</gene>
<keyword evidence="1" id="KW-0696">RNA-directed RNA polymerase</keyword>
<dbReference type="GeneID" id="37031807"/>
<dbReference type="PANTHER" id="PTHR23079:SF55">
    <property type="entry name" value="RNA-DIRECTED RNA POLYMERASE"/>
    <property type="match status" value="1"/>
</dbReference>
<evidence type="ECO:0000259" key="3">
    <source>
        <dbReference type="Pfam" id="PF05183"/>
    </source>
</evidence>
<dbReference type="GO" id="GO:0003723">
    <property type="term" value="F:RNA binding"/>
    <property type="evidence" value="ECO:0007669"/>
    <property type="project" value="UniProtKB-KW"/>
</dbReference>
<dbReference type="GO" id="GO:0003968">
    <property type="term" value="F:RNA-directed RNA polymerase activity"/>
    <property type="evidence" value="ECO:0007669"/>
    <property type="project" value="UniProtKB-KW"/>
</dbReference>
<dbReference type="PANTHER" id="PTHR23079">
    <property type="entry name" value="RNA-DEPENDENT RNA POLYMERASE"/>
    <property type="match status" value="1"/>
</dbReference>
<dbReference type="GO" id="GO:0030422">
    <property type="term" value="P:siRNA processing"/>
    <property type="evidence" value="ECO:0007669"/>
    <property type="project" value="TreeGrafter"/>
</dbReference>
<dbReference type="Pfam" id="PF05183">
    <property type="entry name" value="RdRP"/>
    <property type="match status" value="1"/>
</dbReference>
<accession>A0A316UHR3</accession>
<protein>
    <recommendedName>
        <fullName evidence="1">RNA-dependent RNA polymerase</fullName>
        <ecNumber evidence="1">2.7.7.48</ecNumber>
    </recommendedName>
</protein>
<dbReference type="OrthoDB" id="6513042at2759"/>
<comment type="similarity">
    <text evidence="1">Belongs to the RdRP family.</text>
</comment>
<dbReference type="Proteomes" id="UP000245884">
    <property type="component" value="Unassembled WGS sequence"/>
</dbReference>
<dbReference type="EMBL" id="KZ819679">
    <property type="protein sequence ID" value="PWN24836.1"/>
    <property type="molecule type" value="Genomic_DNA"/>
</dbReference>
<comment type="catalytic activity">
    <reaction evidence="1">
        <text>RNA(n) + a ribonucleoside 5'-triphosphate = RNA(n+1) + diphosphate</text>
        <dbReference type="Rhea" id="RHEA:21248"/>
        <dbReference type="Rhea" id="RHEA-COMP:14527"/>
        <dbReference type="Rhea" id="RHEA-COMP:17342"/>
        <dbReference type="ChEBI" id="CHEBI:33019"/>
        <dbReference type="ChEBI" id="CHEBI:61557"/>
        <dbReference type="ChEBI" id="CHEBI:140395"/>
        <dbReference type="EC" id="2.7.7.48"/>
    </reaction>
</comment>
<dbReference type="RefSeq" id="XP_025359448.1">
    <property type="nucleotide sequence ID" value="XM_025509984.1"/>
</dbReference>
<name>A0A316UHR3_9BASI</name>
<dbReference type="EC" id="2.7.7.48" evidence="1"/>
<feature type="domain" description="RDRP core" evidence="3">
    <location>
        <begin position="276"/>
        <end position="883"/>
    </location>
</feature>
<reference evidence="4 5" key="1">
    <citation type="journal article" date="2018" name="Mol. Biol. Evol.">
        <title>Broad Genomic Sampling Reveals a Smut Pathogenic Ancestry of the Fungal Clade Ustilaginomycotina.</title>
        <authorList>
            <person name="Kijpornyongpan T."/>
            <person name="Mondo S.J."/>
            <person name="Barry K."/>
            <person name="Sandor L."/>
            <person name="Lee J."/>
            <person name="Lipzen A."/>
            <person name="Pangilinan J."/>
            <person name="LaButti K."/>
            <person name="Hainaut M."/>
            <person name="Henrissat B."/>
            <person name="Grigoriev I.V."/>
            <person name="Spatafora J.W."/>
            <person name="Aime M.C."/>
        </authorList>
    </citation>
    <scope>NUCLEOTIDE SEQUENCE [LARGE SCALE GENOMIC DNA]</scope>
    <source>
        <strain evidence="4 5">MCA 5214</strain>
    </source>
</reference>
<evidence type="ECO:0000256" key="1">
    <source>
        <dbReference type="RuleBase" id="RU363098"/>
    </source>
</evidence>
<keyword evidence="1" id="KW-0548">Nucleotidyltransferase</keyword>
<feature type="region of interest" description="Disordered" evidence="2">
    <location>
        <begin position="828"/>
        <end position="857"/>
    </location>
</feature>
<evidence type="ECO:0000313" key="4">
    <source>
        <dbReference type="EMBL" id="PWN24836.1"/>
    </source>
</evidence>
<sequence>MWDDKGRFAPAWQSIVFNDHHSTLYIDADLGRLILRIDQQLISISLSRVERLIVDQDDFYIECSQLPMYLADENIESGNIAIHSRQIGAMPMNDGFPRIKFIRLDHLDANHAPVTPFCYVIKVRCRDEDELEAWLYRWQSKIADLVIILQPGRDMRNSILATHLKTLDDFYPTISFPLAFQVQKRMHAGYLLPIEVINLIPLICRINEHLTPWQAARLFEGSCTDLFHRQPGEDAPCSFERFSELLETSLERALSGSLPGLMGEIDQGIEIHSSTITPTSLTLDGAFLDEGNRIIRRYPGQEENFMRVTFGEEDGSRLWDSFVIDQDSRIFSERWHNFLTDGISIGGRLFKFLAFSTSSLKQHTAWFVTDFTNAVSGEQVSAASIRAGIGELESIRIPAKYAARMGQAFTTTNLAVEIDHDKIGALDDIARAWRNRVYDFSDGCGTLSAVALKRLHNRIGRKRRGGKKRVLPVVFQIRMAGAKGVLAYDSSLPANGPEVFIRDSMTKFKVKTAQGGKIALEVASTADRPLTFYLNRPLIALLETLGVPAKSMLKLQDRALATVRESVTSTAAAIRLLRISGYGSAPRAADLFQTLARVLDIDAVRVDYLKRCNMTCLTATLKNMKYRGRIQVDKAWTLMGVVDETGWLKEGEVYAQLRVGGDGGGIETTFLTGRCIIGRSPYLAPGDVQFAQLKGEPPEGSPLNDLYNCIVFSQHGHRPLSNQLAGGDLDGDLYNIIQNPALFPERTVQSAGYDPAKSTELDRPCTIEDVVKFFLTFIQTDRISAIADRHLCLSDRSPKGVEDPQCIQLAEMASIAVDYQKSGVAPDFRSMPRLPDDAKPDYMQSESRVEITPGSSERRKRWQREQFTYYQSNKALGQLFRRIEVTASIDQWGRSAPPSFPESHLRTKLWAKLRSHLPTGWDSPDLSYEGVQIASFYQKLQILADRYSPEHRTFSLTECEVFMGVILSRPAPRGAGGGNGRVYDTQMGLRDEFAEWIDAALGDQCGKRSVSEVGMQEDGFQMQSHGEGHGDGGDSWDSPIIDIASLRAATSLEAKEALARDARSVLVQLARWIKAAEHRQDSYGSGEGSGTMEAAKWVAIGPALRKCEELDLYELEMRRERNEREMEE</sequence>
<proteinExistence type="inferred from homology"/>
<dbReference type="STRING" id="1569628.A0A316UHR3"/>
<dbReference type="InterPro" id="IPR007855">
    <property type="entry name" value="RDRP"/>
</dbReference>